<dbReference type="Proteomes" id="UP000280368">
    <property type="component" value="Unassembled WGS sequence"/>
</dbReference>
<accession>A0A3L9ZR13</accession>
<reference evidence="2 3" key="1">
    <citation type="submission" date="2018-10" db="EMBL/GenBank/DDBJ databases">
        <title>Genomic Encyclopedia of Archaeal and Bacterial Type Strains, Phase II (KMG-II): from individual species to whole genera.</title>
        <authorList>
            <person name="Goeker M."/>
        </authorList>
    </citation>
    <scope>NUCLEOTIDE SEQUENCE [LARGE SCALE GENOMIC DNA]</scope>
    <source>
        <strain evidence="2 3">DSM 19727</strain>
    </source>
</reference>
<dbReference type="EMBL" id="REFH01000012">
    <property type="protein sequence ID" value="RMA72818.1"/>
    <property type="molecule type" value="Genomic_DNA"/>
</dbReference>
<dbReference type="InterPro" id="IPR056091">
    <property type="entry name" value="DUF7674"/>
</dbReference>
<evidence type="ECO:0000313" key="2">
    <source>
        <dbReference type="EMBL" id="RMA72818.1"/>
    </source>
</evidence>
<evidence type="ECO:0000259" key="1">
    <source>
        <dbReference type="Pfam" id="PF24722"/>
    </source>
</evidence>
<evidence type="ECO:0000313" key="3">
    <source>
        <dbReference type="Proteomes" id="UP000280368"/>
    </source>
</evidence>
<dbReference type="RefSeq" id="WP_121926441.1">
    <property type="nucleotide sequence ID" value="NZ_CBCSGA010000016.1"/>
</dbReference>
<feature type="domain" description="DUF7674" evidence="1">
    <location>
        <begin position="8"/>
        <end position="114"/>
    </location>
</feature>
<keyword evidence="3" id="KW-1185">Reference proteome</keyword>
<dbReference type="Pfam" id="PF24722">
    <property type="entry name" value="DUF7674"/>
    <property type="match status" value="1"/>
</dbReference>
<gene>
    <name evidence="2" type="ORF">BC961_2887</name>
</gene>
<name>A0A3L9ZR13_9FLAO</name>
<dbReference type="AlphaFoldDB" id="A0A3L9ZR13"/>
<proteinExistence type="predicted"/>
<protein>
    <recommendedName>
        <fullName evidence="1">DUF7674 domain-containing protein</fullName>
    </recommendedName>
</protein>
<sequence length="119" mass="13907">MKTKIYDAIQQWIPDSKTWTDFPSTSDETINQYALLKSIARFCVEKMDSLDESESESAREIIRVINMLYESGNHYTRNAIENEFFTELSTQENPASLKKHLDFLSKESKQGYLRTLLEN</sequence>
<comment type="caution">
    <text evidence="2">The sequence shown here is derived from an EMBL/GenBank/DDBJ whole genome shotgun (WGS) entry which is preliminary data.</text>
</comment>
<dbReference type="OrthoDB" id="1256253at2"/>
<organism evidence="2 3">
    <name type="scientific">Flavobacterium weaverense</name>
    <dbReference type="NCBI Taxonomy" id="271156"/>
    <lineage>
        <taxon>Bacteria</taxon>
        <taxon>Pseudomonadati</taxon>
        <taxon>Bacteroidota</taxon>
        <taxon>Flavobacteriia</taxon>
        <taxon>Flavobacteriales</taxon>
        <taxon>Flavobacteriaceae</taxon>
        <taxon>Flavobacterium</taxon>
    </lineage>
</organism>